<evidence type="ECO:0000256" key="5">
    <source>
        <dbReference type="ARBA" id="ARBA00022692"/>
    </source>
</evidence>
<dbReference type="InterPro" id="IPR048254">
    <property type="entry name" value="CDP_ALCOHOL_P_TRANSF_CS"/>
</dbReference>
<dbReference type="Gene3D" id="1.20.120.1760">
    <property type="match status" value="1"/>
</dbReference>
<dbReference type="InterPro" id="IPR004570">
    <property type="entry name" value="Phosphatidylglycerol_P_synth"/>
</dbReference>
<accession>A0A261F5M0</accession>
<keyword evidence="9" id="KW-0594">Phospholipid biosynthesis</keyword>
<name>A0A261F5M0_9BIFI</name>
<evidence type="ECO:0000256" key="1">
    <source>
        <dbReference type="ARBA" id="ARBA00004141"/>
    </source>
</evidence>
<evidence type="ECO:0000256" key="11">
    <source>
        <dbReference type="RuleBase" id="RU003750"/>
    </source>
</evidence>
<feature type="transmembrane region" description="Helical" evidence="12">
    <location>
        <begin position="96"/>
        <end position="118"/>
    </location>
</feature>
<organism evidence="13 14">
    <name type="scientific">Alloscardovia macacae</name>
    <dbReference type="NCBI Taxonomy" id="1160091"/>
    <lineage>
        <taxon>Bacteria</taxon>
        <taxon>Bacillati</taxon>
        <taxon>Actinomycetota</taxon>
        <taxon>Actinomycetes</taxon>
        <taxon>Bifidobacteriales</taxon>
        <taxon>Bifidobacteriaceae</taxon>
        <taxon>Alloscardovia</taxon>
    </lineage>
</organism>
<evidence type="ECO:0000313" key="13">
    <source>
        <dbReference type="EMBL" id="OZG54439.1"/>
    </source>
</evidence>
<keyword evidence="14" id="KW-1185">Reference proteome</keyword>
<feature type="transmembrane region" description="Helical" evidence="12">
    <location>
        <begin position="28"/>
        <end position="50"/>
    </location>
</feature>
<dbReference type="PANTHER" id="PTHR14269:SF62">
    <property type="entry name" value="CDP-DIACYLGLYCEROL--GLYCEROL-3-PHOSPHATE 3-PHOSPHATIDYLTRANSFERASE 1, CHLOROPLASTIC"/>
    <property type="match status" value="1"/>
</dbReference>
<keyword evidence="3" id="KW-0444">Lipid biosynthesis</keyword>
<comment type="similarity">
    <text evidence="2 11">Belongs to the CDP-alcohol phosphatidyltransferase class-I family.</text>
</comment>
<evidence type="ECO:0000256" key="12">
    <source>
        <dbReference type="SAM" id="Phobius"/>
    </source>
</evidence>
<keyword evidence="10" id="KW-1208">Phospholipid metabolism</keyword>
<evidence type="ECO:0000256" key="2">
    <source>
        <dbReference type="ARBA" id="ARBA00010441"/>
    </source>
</evidence>
<evidence type="ECO:0000256" key="7">
    <source>
        <dbReference type="ARBA" id="ARBA00023098"/>
    </source>
</evidence>
<keyword evidence="4 11" id="KW-0808">Transferase</keyword>
<dbReference type="InterPro" id="IPR000462">
    <property type="entry name" value="CDP-OH_P_trans"/>
</dbReference>
<dbReference type="PIRSF" id="PIRSF000847">
    <property type="entry name" value="Phos_ph_gly_syn"/>
    <property type="match status" value="1"/>
</dbReference>
<keyword evidence="7" id="KW-0443">Lipid metabolism</keyword>
<evidence type="ECO:0000256" key="8">
    <source>
        <dbReference type="ARBA" id="ARBA00023136"/>
    </source>
</evidence>
<dbReference type="InterPro" id="IPR043130">
    <property type="entry name" value="CDP-OH_PTrfase_TM_dom"/>
</dbReference>
<dbReference type="EMBL" id="MWWT01000005">
    <property type="protein sequence ID" value="OZG54439.1"/>
    <property type="molecule type" value="Genomic_DNA"/>
</dbReference>
<dbReference type="GO" id="GO:0046474">
    <property type="term" value="P:glycerophospholipid biosynthetic process"/>
    <property type="evidence" value="ECO:0007669"/>
    <property type="project" value="TreeGrafter"/>
</dbReference>
<dbReference type="PANTHER" id="PTHR14269">
    <property type="entry name" value="CDP-DIACYLGLYCEROL--GLYCEROL-3-PHOSPHATE 3-PHOSPHATIDYLTRANSFERASE-RELATED"/>
    <property type="match status" value="1"/>
</dbReference>
<dbReference type="AlphaFoldDB" id="A0A261F5M0"/>
<feature type="transmembrane region" description="Helical" evidence="12">
    <location>
        <begin position="56"/>
        <end position="75"/>
    </location>
</feature>
<gene>
    <name evidence="13" type="ORF">ALMA_0900</name>
</gene>
<dbReference type="UniPathway" id="UPA00085"/>
<evidence type="ECO:0000313" key="14">
    <source>
        <dbReference type="Proteomes" id="UP000243657"/>
    </source>
</evidence>
<dbReference type="Proteomes" id="UP000243657">
    <property type="component" value="Unassembled WGS sequence"/>
</dbReference>
<evidence type="ECO:0000256" key="6">
    <source>
        <dbReference type="ARBA" id="ARBA00022989"/>
    </source>
</evidence>
<evidence type="ECO:0000256" key="9">
    <source>
        <dbReference type="ARBA" id="ARBA00023209"/>
    </source>
</evidence>
<keyword evidence="5 12" id="KW-0812">Transmembrane</keyword>
<evidence type="ECO:0000256" key="10">
    <source>
        <dbReference type="ARBA" id="ARBA00023264"/>
    </source>
</evidence>
<dbReference type="GO" id="GO:0008444">
    <property type="term" value="F:CDP-diacylglycerol-glycerol-3-phosphate 3-phosphatidyltransferase activity"/>
    <property type="evidence" value="ECO:0007669"/>
    <property type="project" value="InterPro"/>
</dbReference>
<keyword evidence="6 12" id="KW-1133">Transmembrane helix</keyword>
<feature type="transmembrane region" description="Helical" evidence="12">
    <location>
        <begin position="153"/>
        <end position="174"/>
    </location>
</feature>
<feature type="transmembrane region" description="Helical" evidence="12">
    <location>
        <begin position="124"/>
        <end position="141"/>
    </location>
</feature>
<feature type="transmembrane region" description="Helical" evidence="12">
    <location>
        <begin position="180"/>
        <end position="199"/>
    </location>
</feature>
<proteinExistence type="inferred from homology"/>
<dbReference type="GO" id="GO:0016020">
    <property type="term" value="C:membrane"/>
    <property type="evidence" value="ECO:0007669"/>
    <property type="project" value="UniProtKB-SubCell"/>
</dbReference>
<comment type="subcellular location">
    <subcellularLocation>
        <location evidence="1">Membrane</location>
        <topology evidence="1">Multi-pass membrane protein</topology>
    </subcellularLocation>
</comment>
<protein>
    <submittedName>
        <fullName evidence="13">CDP-diacylglycerol--glycerol-3-phosphate 3-phosphatidyltransferase</fullName>
    </submittedName>
</protein>
<dbReference type="Pfam" id="PF01066">
    <property type="entry name" value="CDP-OH_P_transf"/>
    <property type="match status" value="1"/>
</dbReference>
<dbReference type="PROSITE" id="PS00379">
    <property type="entry name" value="CDP_ALCOHOL_P_TRANSF"/>
    <property type="match status" value="1"/>
</dbReference>
<reference evidence="13 14" key="1">
    <citation type="journal article" date="2017" name="BMC Genomics">
        <title>Comparative genomic and phylogenomic analyses of the Bifidobacteriaceae family.</title>
        <authorList>
            <person name="Lugli G.A."/>
            <person name="Milani C."/>
            <person name="Turroni F."/>
            <person name="Duranti S."/>
            <person name="Mancabelli L."/>
            <person name="Mangifesta M."/>
            <person name="Ferrario C."/>
            <person name="Modesto M."/>
            <person name="Mattarelli P."/>
            <person name="Jiri K."/>
            <person name="van Sinderen D."/>
            <person name="Ventura M."/>
        </authorList>
    </citation>
    <scope>NUCLEOTIDE SEQUENCE [LARGE SCALE GENOMIC DNA]</scope>
    <source>
        <strain evidence="13 14">DSM 24762</strain>
    </source>
</reference>
<dbReference type="RefSeq" id="WP_377867002.1">
    <property type="nucleotide sequence ID" value="NZ_JBHLWS010000013.1"/>
</dbReference>
<dbReference type="InterPro" id="IPR050324">
    <property type="entry name" value="CDP-alcohol_PTase-I"/>
</dbReference>
<keyword evidence="8 12" id="KW-0472">Membrane</keyword>
<evidence type="ECO:0000256" key="3">
    <source>
        <dbReference type="ARBA" id="ARBA00022516"/>
    </source>
</evidence>
<evidence type="ECO:0000256" key="4">
    <source>
        <dbReference type="ARBA" id="ARBA00022679"/>
    </source>
</evidence>
<sequence length="212" mass="23597">MTDMRQDEKDIPSEKDAQTLSLRPSNRIVTWPNFVSLLRLLTIPLIAILIDHGHLVYGLIMLAISALTDWLDGFLARSLNQITKLGQILDPIADRLLIFCSILALGFAGIIPWWFIIIVGSREVVLSILVLVLAQFNYGPLPVHFVGKTATAMIMADIPLLMISGMGTSTLFSILEYAGLALAIWGISLYWVGGFIYMYQGVKLIRKDCYRG</sequence>
<comment type="caution">
    <text evidence="13">The sequence shown here is derived from an EMBL/GenBank/DDBJ whole genome shotgun (WGS) entry which is preliminary data.</text>
</comment>